<reference evidence="1" key="2">
    <citation type="journal article" date="2015" name="Data Brief">
        <title>Shoot transcriptome of the giant reed, Arundo donax.</title>
        <authorList>
            <person name="Barrero R.A."/>
            <person name="Guerrero F.D."/>
            <person name="Moolhuijzen P."/>
            <person name="Goolsby J.A."/>
            <person name="Tidwell J."/>
            <person name="Bellgard S.E."/>
            <person name="Bellgard M.I."/>
        </authorList>
    </citation>
    <scope>NUCLEOTIDE SEQUENCE</scope>
    <source>
        <tissue evidence="1">Shoot tissue taken approximately 20 cm above the soil surface</tissue>
    </source>
</reference>
<accession>A0A0A9EWA2</accession>
<reference evidence="1" key="1">
    <citation type="submission" date="2014-09" db="EMBL/GenBank/DDBJ databases">
        <authorList>
            <person name="Magalhaes I.L.F."/>
            <person name="Oliveira U."/>
            <person name="Santos F.R."/>
            <person name="Vidigal T.H.D.A."/>
            <person name="Brescovit A.D."/>
            <person name="Santos A.J."/>
        </authorList>
    </citation>
    <scope>NUCLEOTIDE SEQUENCE</scope>
    <source>
        <tissue evidence="1">Shoot tissue taken approximately 20 cm above the soil surface</tissue>
    </source>
</reference>
<dbReference type="EMBL" id="GBRH01197568">
    <property type="protein sequence ID" value="JAE00328.1"/>
    <property type="molecule type" value="Transcribed_RNA"/>
</dbReference>
<evidence type="ECO:0000313" key="1">
    <source>
        <dbReference type="EMBL" id="JAE00328.1"/>
    </source>
</evidence>
<dbReference type="AlphaFoldDB" id="A0A0A9EWA2"/>
<proteinExistence type="predicted"/>
<name>A0A0A9EWA2_ARUDO</name>
<organism evidence="1">
    <name type="scientific">Arundo donax</name>
    <name type="common">Giant reed</name>
    <name type="synonym">Donax arundinaceus</name>
    <dbReference type="NCBI Taxonomy" id="35708"/>
    <lineage>
        <taxon>Eukaryota</taxon>
        <taxon>Viridiplantae</taxon>
        <taxon>Streptophyta</taxon>
        <taxon>Embryophyta</taxon>
        <taxon>Tracheophyta</taxon>
        <taxon>Spermatophyta</taxon>
        <taxon>Magnoliopsida</taxon>
        <taxon>Liliopsida</taxon>
        <taxon>Poales</taxon>
        <taxon>Poaceae</taxon>
        <taxon>PACMAD clade</taxon>
        <taxon>Arundinoideae</taxon>
        <taxon>Arundineae</taxon>
        <taxon>Arundo</taxon>
    </lineage>
</organism>
<protein>
    <submittedName>
        <fullName evidence="1">Uncharacterized protein</fullName>
    </submittedName>
</protein>
<sequence>MREFHMFHIERIYIWKKENMTNPLYNKRSQSRNPNWNSRG</sequence>